<dbReference type="PANTHER" id="PTHR37468">
    <property type="entry name" value="SULFATE TRANSPORTER CYSZ"/>
    <property type="match status" value="1"/>
</dbReference>
<evidence type="ECO:0000256" key="9">
    <source>
        <dbReference type="ARBA" id="ARBA00023136"/>
    </source>
</evidence>
<keyword evidence="3" id="KW-1003">Cell membrane</keyword>
<evidence type="ECO:0000256" key="2">
    <source>
        <dbReference type="ARBA" id="ARBA00022448"/>
    </source>
</evidence>
<dbReference type="InterPro" id="IPR059112">
    <property type="entry name" value="CysZ/EI24"/>
</dbReference>
<feature type="transmembrane region" description="Helical" evidence="10">
    <location>
        <begin position="87"/>
        <end position="104"/>
    </location>
</feature>
<keyword evidence="2" id="KW-0813">Transport</keyword>
<reference evidence="12" key="1">
    <citation type="submission" date="2023-07" db="EMBL/GenBank/DDBJ databases">
        <authorList>
            <person name="Colorado M.A."/>
            <person name="Villamil L.M."/>
            <person name="Melo J.F."/>
            <person name="Rodriguez J.A."/>
            <person name="Ruiz R.Y."/>
        </authorList>
    </citation>
    <scope>NUCLEOTIDE SEQUENCE [LARGE SCALE GENOMIC DNA]</scope>
    <source>
        <strain evidence="12">C33</strain>
    </source>
</reference>
<evidence type="ECO:0000256" key="6">
    <source>
        <dbReference type="ARBA" id="ARBA00022692"/>
    </source>
</evidence>
<protein>
    <submittedName>
        <fullName evidence="11">EI24 domain-containing protein</fullName>
    </submittedName>
</protein>
<evidence type="ECO:0000313" key="11">
    <source>
        <dbReference type="EMBL" id="MDX8335448.1"/>
    </source>
</evidence>
<evidence type="ECO:0000313" key="12">
    <source>
        <dbReference type="Proteomes" id="UP001279681"/>
    </source>
</evidence>
<evidence type="ECO:0000256" key="8">
    <source>
        <dbReference type="ARBA" id="ARBA00023032"/>
    </source>
</evidence>
<keyword evidence="5" id="KW-0028">Amino-acid biosynthesis</keyword>
<organism evidence="11 12">
    <name type="scientific">Candidatus Cetobacterium colombiensis</name>
    <dbReference type="NCBI Taxonomy" id="3073100"/>
    <lineage>
        <taxon>Bacteria</taxon>
        <taxon>Fusobacteriati</taxon>
        <taxon>Fusobacteriota</taxon>
        <taxon>Fusobacteriia</taxon>
        <taxon>Fusobacteriales</taxon>
        <taxon>Fusobacteriaceae</taxon>
        <taxon>Cetobacterium</taxon>
    </lineage>
</organism>
<dbReference type="RefSeq" id="WP_320312849.1">
    <property type="nucleotide sequence ID" value="NZ_JAVIKH010000002.1"/>
</dbReference>
<keyword evidence="7 10" id="KW-1133">Transmembrane helix</keyword>
<evidence type="ECO:0000256" key="3">
    <source>
        <dbReference type="ARBA" id="ARBA00022475"/>
    </source>
</evidence>
<keyword evidence="4" id="KW-0997">Cell inner membrane</keyword>
<gene>
    <name evidence="11" type="ORF">RFV38_02870</name>
</gene>
<keyword evidence="6 10" id="KW-0812">Transmembrane</keyword>
<keyword evidence="8" id="KW-0764">Sulfate transport</keyword>
<evidence type="ECO:0000256" key="5">
    <source>
        <dbReference type="ARBA" id="ARBA00022605"/>
    </source>
</evidence>
<accession>A0ABU4W7E6</accession>
<dbReference type="Pfam" id="PF07264">
    <property type="entry name" value="EI24"/>
    <property type="match status" value="1"/>
</dbReference>
<evidence type="ECO:0000256" key="10">
    <source>
        <dbReference type="SAM" id="Phobius"/>
    </source>
</evidence>
<evidence type="ECO:0000256" key="4">
    <source>
        <dbReference type="ARBA" id="ARBA00022519"/>
    </source>
</evidence>
<evidence type="ECO:0000256" key="7">
    <source>
        <dbReference type="ARBA" id="ARBA00022989"/>
    </source>
</evidence>
<keyword evidence="12" id="KW-1185">Reference proteome</keyword>
<evidence type="ECO:0000256" key="1">
    <source>
        <dbReference type="ARBA" id="ARBA00004141"/>
    </source>
</evidence>
<feature type="transmembrane region" description="Helical" evidence="10">
    <location>
        <begin position="139"/>
        <end position="158"/>
    </location>
</feature>
<dbReference type="EMBL" id="JAVIKH010000002">
    <property type="protein sequence ID" value="MDX8335448.1"/>
    <property type="molecule type" value="Genomic_DNA"/>
</dbReference>
<name>A0ABU4W7E6_9FUSO</name>
<proteinExistence type="predicted"/>
<sequence>MKKIKFMLESYLEAHKIIKELKLTWGYFIGGLVGIIILLFFYWISSYVGSWIFEKLNLIFRIQKYAGLLKWIIIFIIRVIMVSIEYFFFKAILLGILAPFFSYISEKVENYKEGTEYNFTFKDNIKFILRGLKIASKSFFKEMIYTLIAIVLGIVPIVNIFVPVLIFIIQSYFISYNFVDYTLERRKYSAEESLKFMKENRITFILGGAIFTIIYFIPIIGIIIGPVISIVAFTTTTLKILNLKNANKE</sequence>
<comment type="caution">
    <text evidence="11">The sequence shown here is derived from an EMBL/GenBank/DDBJ whole genome shotgun (WGS) entry which is preliminary data.</text>
</comment>
<dbReference type="InterPro" id="IPR050480">
    <property type="entry name" value="CysZ-like"/>
</dbReference>
<feature type="transmembrane region" description="Helical" evidence="10">
    <location>
        <begin position="65"/>
        <end position="81"/>
    </location>
</feature>
<dbReference type="Proteomes" id="UP001279681">
    <property type="component" value="Unassembled WGS sequence"/>
</dbReference>
<comment type="subcellular location">
    <subcellularLocation>
        <location evidence="1">Membrane</location>
        <topology evidence="1">Multi-pass membrane protein</topology>
    </subcellularLocation>
</comment>
<dbReference type="PANTHER" id="PTHR37468:SF1">
    <property type="entry name" value="SULFATE TRANSPORTER CYSZ"/>
    <property type="match status" value="1"/>
</dbReference>
<feature type="transmembrane region" description="Helical" evidence="10">
    <location>
        <begin position="25"/>
        <end position="44"/>
    </location>
</feature>
<feature type="transmembrane region" description="Helical" evidence="10">
    <location>
        <begin position="204"/>
        <end position="233"/>
    </location>
</feature>
<keyword evidence="9 10" id="KW-0472">Membrane</keyword>